<keyword evidence="2" id="KW-1185">Reference proteome</keyword>
<dbReference type="SUPFAM" id="SSF56672">
    <property type="entry name" value="DNA/RNA polymerases"/>
    <property type="match status" value="1"/>
</dbReference>
<reference evidence="1 2" key="1">
    <citation type="submission" date="2017-10" db="EMBL/GenBank/DDBJ databases">
        <title>Development of genomic resources for the powdery mildew, Erysiphe pulchra.</title>
        <authorList>
            <person name="Wadl P.A."/>
            <person name="Mack B.M."/>
            <person name="Moore G."/>
            <person name="Beltz S.B."/>
        </authorList>
    </citation>
    <scope>NUCLEOTIDE SEQUENCE [LARGE SCALE GENOMIC DNA]</scope>
    <source>
        <strain evidence="1">Cflorida</strain>
    </source>
</reference>
<name>A0A2S4PI42_9PEZI</name>
<dbReference type="Proteomes" id="UP000237438">
    <property type="component" value="Unassembled WGS sequence"/>
</dbReference>
<proteinExistence type="predicted"/>
<feature type="non-terminal residue" evidence="1">
    <location>
        <position position="132"/>
    </location>
</feature>
<gene>
    <name evidence="1" type="ORF">EPUL_006745</name>
</gene>
<organism evidence="1 2">
    <name type="scientific">Erysiphe pulchra</name>
    <dbReference type="NCBI Taxonomy" id="225359"/>
    <lineage>
        <taxon>Eukaryota</taxon>
        <taxon>Fungi</taxon>
        <taxon>Dikarya</taxon>
        <taxon>Ascomycota</taxon>
        <taxon>Pezizomycotina</taxon>
        <taxon>Leotiomycetes</taxon>
        <taxon>Erysiphales</taxon>
        <taxon>Erysiphaceae</taxon>
        <taxon>Erysiphe</taxon>
    </lineage>
</organism>
<dbReference type="EMBL" id="PEDP01009263">
    <property type="protein sequence ID" value="POS81699.1"/>
    <property type="molecule type" value="Genomic_DNA"/>
</dbReference>
<sequence length="132" mass="15523">ILVAVIDWIKPLLILLNCGHFNLSRDISDLPATDLYVHKVKLKEGIKPHHEKLQRRWPRDKLWWLNKIIQEGWDCGMYEPTTARKNGEGFSPWNAQANLTPKSDESKWSDEPRITFNYHFVNEELPAVYMPL</sequence>
<evidence type="ECO:0000313" key="1">
    <source>
        <dbReference type="EMBL" id="POS81699.1"/>
    </source>
</evidence>
<protein>
    <submittedName>
        <fullName evidence="1">Uncharacterized protein</fullName>
    </submittedName>
</protein>
<dbReference type="Gene3D" id="3.10.10.10">
    <property type="entry name" value="HIV Type 1 Reverse Transcriptase, subunit A, domain 1"/>
    <property type="match status" value="1"/>
</dbReference>
<comment type="caution">
    <text evidence="1">The sequence shown here is derived from an EMBL/GenBank/DDBJ whole genome shotgun (WGS) entry which is preliminary data.</text>
</comment>
<dbReference type="InterPro" id="IPR043502">
    <property type="entry name" value="DNA/RNA_pol_sf"/>
</dbReference>
<dbReference type="OrthoDB" id="5153223at2759"/>
<feature type="non-terminal residue" evidence="1">
    <location>
        <position position="1"/>
    </location>
</feature>
<evidence type="ECO:0000313" key="2">
    <source>
        <dbReference type="Proteomes" id="UP000237438"/>
    </source>
</evidence>
<dbReference type="AlphaFoldDB" id="A0A2S4PI42"/>
<accession>A0A2S4PI42</accession>